<dbReference type="Pfam" id="PF00582">
    <property type="entry name" value="Usp"/>
    <property type="match status" value="1"/>
</dbReference>
<evidence type="ECO:0000313" key="3">
    <source>
        <dbReference type="Proteomes" id="UP001430455"/>
    </source>
</evidence>
<dbReference type="InterPro" id="IPR006016">
    <property type="entry name" value="UspA"/>
</dbReference>
<sequence>MILLGVYELPADTSADERQRREVEAYRSLYTSASSFVQQGETAEVELTMGTDVEDAPMTVAEDRDVDALLVPNPITTLDHLLVALRENKFRQPITDLLDAINEEVLLRTTLFHVAESEDDVAAGEQLLNETRDHLVQEGFSRPSIDTEVEVSDDPAFSISQAARSEDLIVLGETQEATPERVFGKTYDQIAERTDSPILIVREH</sequence>
<dbReference type="Proteomes" id="UP001430455">
    <property type="component" value="Unassembled WGS sequence"/>
</dbReference>
<keyword evidence="3" id="KW-1185">Reference proteome</keyword>
<dbReference type="SUPFAM" id="SSF52402">
    <property type="entry name" value="Adenine nucleotide alpha hydrolases-like"/>
    <property type="match status" value="1"/>
</dbReference>
<feature type="domain" description="UspA" evidence="1">
    <location>
        <begin position="111"/>
        <end position="202"/>
    </location>
</feature>
<proteinExistence type="predicted"/>
<gene>
    <name evidence="2" type="ORF">EGH23_15810</name>
</gene>
<dbReference type="Gene3D" id="3.40.50.12370">
    <property type="match status" value="1"/>
</dbReference>
<protein>
    <recommendedName>
        <fullName evidence="1">UspA domain-containing protein</fullName>
    </recommendedName>
</protein>
<comment type="caution">
    <text evidence="2">The sequence shown here is derived from an EMBL/GenBank/DDBJ whole genome shotgun (WGS) entry which is preliminary data.</text>
</comment>
<evidence type="ECO:0000313" key="2">
    <source>
        <dbReference type="EMBL" id="MBX0296346.1"/>
    </source>
</evidence>
<organism evidence="2 3">
    <name type="scientific">Haloarcula nitratireducens</name>
    <dbReference type="NCBI Taxonomy" id="2487749"/>
    <lineage>
        <taxon>Archaea</taxon>
        <taxon>Methanobacteriati</taxon>
        <taxon>Methanobacteriota</taxon>
        <taxon>Stenosarchaea group</taxon>
        <taxon>Halobacteria</taxon>
        <taxon>Halobacteriales</taxon>
        <taxon>Haloarculaceae</taxon>
        <taxon>Haloarcula</taxon>
    </lineage>
</organism>
<accession>A0AAW4PDK7</accession>
<reference evidence="2 3" key="1">
    <citation type="submission" date="2021-06" db="EMBL/GenBank/DDBJ databases">
        <title>Halomicroarcula sp. a new haloarchaeum isolated from saline soil.</title>
        <authorList>
            <person name="Duran-Viseras A."/>
            <person name="Sanchez-Porro C."/>
            <person name="Ventosa A."/>
        </authorList>
    </citation>
    <scope>NUCLEOTIDE SEQUENCE [LARGE SCALE GENOMIC DNA]</scope>
    <source>
        <strain evidence="2 3">F27</strain>
    </source>
</reference>
<evidence type="ECO:0000259" key="1">
    <source>
        <dbReference type="Pfam" id="PF00582"/>
    </source>
</evidence>
<dbReference type="EMBL" id="RKLT01000006">
    <property type="protein sequence ID" value="MBX0296346.1"/>
    <property type="molecule type" value="Genomic_DNA"/>
</dbReference>
<dbReference type="AlphaFoldDB" id="A0AAW4PDK7"/>
<name>A0AAW4PDK7_9EURY</name>
<dbReference type="RefSeq" id="WP_220580955.1">
    <property type="nucleotide sequence ID" value="NZ_RKLT01000006.1"/>
</dbReference>